<comment type="caution">
    <text evidence="10">The sequence shown here is derived from an EMBL/GenBank/DDBJ whole genome shotgun (WGS) entry which is preliminary data.</text>
</comment>
<dbReference type="GO" id="GO:0003677">
    <property type="term" value="F:DNA binding"/>
    <property type="evidence" value="ECO:0007669"/>
    <property type="project" value="InterPro"/>
</dbReference>
<dbReference type="AlphaFoldDB" id="A0A9J5X9G5"/>
<dbReference type="GO" id="GO:0000428">
    <property type="term" value="C:DNA-directed RNA polymerase complex"/>
    <property type="evidence" value="ECO:0007669"/>
    <property type="project" value="UniProtKB-KW"/>
</dbReference>
<evidence type="ECO:0000256" key="2">
    <source>
        <dbReference type="ARBA" id="ARBA00007207"/>
    </source>
</evidence>
<comment type="similarity">
    <text evidence="2">Belongs to the RNA polymerase beta' chain family. RpoC1 subfamily.</text>
</comment>
<evidence type="ECO:0000313" key="11">
    <source>
        <dbReference type="Proteomes" id="UP000824120"/>
    </source>
</evidence>
<accession>A0A9J5X9G5</accession>
<dbReference type="OrthoDB" id="1862828at2759"/>
<keyword evidence="11" id="KW-1185">Reference proteome</keyword>
<dbReference type="InterPro" id="IPR000722">
    <property type="entry name" value="RNA_pol_asu"/>
</dbReference>
<keyword evidence="6" id="KW-0548">Nucleotidyltransferase</keyword>
<dbReference type="EMBL" id="JACXVP010000009">
    <property type="protein sequence ID" value="KAG5584311.1"/>
    <property type="molecule type" value="Genomic_DNA"/>
</dbReference>
<comment type="function">
    <text evidence="1">DNA-dependent RNA polymerase catalyzes the transcription of DNA into RNA using the four ribonucleoside triphosphates as substrates.</text>
</comment>
<proteinExistence type="inferred from homology"/>
<dbReference type="SUPFAM" id="SSF64484">
    <property type="entry name" value="beta and beta-prime subunits of DNA dependent RNA-polymerase"/>
    <property type="match status" value="1"/>
</dbReference>
<dbReference type="InterPro" id="IPR042102">
    <property type="entry name" value="RNA_pol_Rpb1_3_sf"/>
</dbReference>
<dbReference type="PANTHER" id="PTHR19376:SF54">
    <property type="entry name" value="DNA-DIRECTED RNA POLYMERASE SUBUNIT BETA"/>
    <property type="match status" value="1"/>
</dbReference>
<evidence type="ECO:0000256" key="5">
    <source>
        <dbReference type="ARBA" id="ARBA00022679"/>
    </source>
</evidence>
<organism evidence="10 11">
    <name type="scientific">Solanum commersonii</name>
    <name type="common">Commerson's wild potato</name>
    <name type="synonym">Commerson's nightshade</name>
    <dbReference type="NCBI Taxonomy" id="4109"/>
    <lineage>
        <taxon>Eukaryota</taxon>
        <taxon>Viridiplantae</taxon>
        <taxon>Streptophyta</taxon>
        <taxon>Embryophyta</taxon>
        <taxon>Tracheophyta</taxon>
        <taxon>Spermatophyta</taxon>
        <taxon>Magnoliopsida</taxon>
        <taxon>eudicotyledons</taxon>
        <taxon>Gunneridae</taxon>
        <taxon>Pentapetalae</taxon>
        <taxon>asterids</taxon>
        <taxon>lamiids</taxon>
        <taxon>Solanales</taxon>
        <taxon>Solanaceae</taxon>
        <taxon>Solanoideae</taxon>
        <taxon>Solaneae</taxon>
        <taxon>Solanum</taxon>
    </lineage>
</organism>
<keyword evidence="7" id="KW-0804">Transcription</keyword>
<dbReference type="InterPro" id="IPR045867">
    <property type="entry name" value="DNA-dir_RpoC_beta_prime"/>
</dbReference>
<comment type="catalytic activity">
    <reaction evidence="8">
        <text>RNA(n) + a ribonucleoside 5'-triphosphate = RNA(n+1) + diphosphate</text>
        <dbReference type="Rhea" id="RHEA:21248"/>
        <dbReference type="Rhea" id="RHEA-COMP:14527"/>
        <dbReference type="Rhea" id="RHEA-COMP:17342"/>
        <dbReference type="ChEBI" id="CHEBI:33019"/>
        <dbReference type="ChEBI" id="CHEBI:61557"/>
        <dbReference type="ChEBI" id="CHEBI:140395"/>
        <dbReference type="EC" id="2.7.7.6"/>
    </reaction>
</comment>
<name>A0A9J5X9G5_SOLCO</name>
<protein>
    <recommendedName>
        <fullName evidence="3">DNA-directed RNA polymerase</fullName>
        <ecNumber evidence="3">2.7.7.6</ecNumber>
    </recommendedName>
</protein>
<dbReference type="Gene3D" id="1.10.274.100">
    <property type="entry name" value="RNA polymerase Rpb1, domain 3"/>
    <property type="match status" value="1"/>
</dbReference>
<evidence type="ECO:0000256" key="8">
    <source>
        <dbReference type="ARBA" id="ARBA00048552"/>
    </source>
</evidence>
<dbReference type="GO" id="GO:0006351">
    <property type="term" value="P:DNA-templated transcription"/>
    <property type="evidence" value="ECO:0007669"/>
    <property type="project" value="InterPro"/>
</dbReference>
<dbReference type="EC" id="2.7.7.6" evidence="3"/>
<evidence type="ECO:0000256" key="4">
    <source>
        <dbReference type="ARBA" id="ARBA00022478"/>
    </source>
</evidence>
<feature type="domain" description="RNA polymerase alpha subunit" evidence="9">
    <location>
        <begin position="25"/>
        <end position="53"/>
    </location>
</feature>
<evidence type="ECO:0000256" key="1">
    <source>
        <dbReference type="ARBA" id="ARBA00004026"/>
    </source>
</evidence>
<dbReference type="Proteomes" id="UP000824120">
    <property type="component" value="Chromosome 9"/>
</dbReference>
<dbReference type="Gene3D" id="2.40.40.20">
    <property type="match status" value="1"/>
</dbReference>
<evidence type="ECO:0000256" key="7">
    <source>
        <dbReference type="ARBA" id="ARBA00023163"/>
    </source>
</evidence>
<evidence type="ECO:0000256" key="3">
    <source>
        <dbReference type="ARBA" id="ARBA00012418"/>
    </source>
</evidence>
<reference evidence="10 11" key="1">
    <citation type="submission" date="2020-09" db="EMBL/GenBank/DDBJ databases">
        <title>De no assembly of potato wild relative species, Solanum commersonii.</title>
        <authorList>
            <person name="Cho K."/>
        </authorList>
    </citation>
    <scope>NUCLEOTIDE SEQUENCE [LARGE SCALE GENOMIC DNA]</scope>
    <source>
        <strain evidence="10">LZ3.2</strain>
        <tissue evidence="10">Leaf</tissue>
    </source>
</reference>
<gene>
    <name evidence="10" type="ORF">H5410_044745</name>
</gene>
<sequence>MQGYPVLLNRALMLHRLGIQAFQAGFNADFDGDQMVVHVPLSLEAQVEARLLMFSHMNLLSRAIGNPISLPTQDMLIGLYVLTSTYL</sequence>
<keyword evidence="5" id="KW-0808">Transferase</keyword>
<dbReference type="PANTHER" id="PTHR19376">
    <property type="entry name" value="DNA-DIRECTED RNA POLYMERASE"/>
    <property type="match status" value="1"/>
</dbReference>
<evidence type="ECO:0000256" key="6">
    <source>
        <dbReference type="ARBA" id="ARBA00022695"/>
    </source>
</evidence>
<keyword evidence="4" id="KW-0240">DNA-directed RNA polymerase</keyword>
<dbReference type="Pfam" id="PF00623">
    <property type="entry name" value="RNA_pol_Rpb1_2"/>
    <property type="match status" value="1"/>
</dbReference>
<evidence type="ECO:0000313" key="10">
    <source>
        <dbReference type="EMBL" id="KAG5584311.1"/>
    </source>
</evidence>
<dbReference type="GO" id="GO:0003899">
    <property type="term" value="F:DNA-directed RNA polymerase activity"/>
    <property type="evidence" value="ECO:0007669"/>
    <property type="project" value="UniProtKB-EC"/>
</dbReference>
<evidence type="ECO:0000259" key="9">
    <source>
        <dbReference type="Pfam" id="PF00623"/>
    </source>
</evidence>